<keyword evidence="4" id="KW-0732">Signal</keyword>
<dbReference type="Gene3D" id="3.40.50.720">
    <property type="entry name" value="NAD(P)-binding Rossmann-like Domain"/>
    <property type="match status" value="1"/>
</dbReference>
<dbReference type="Proteomes" id="UP001227230">
    <property type="component" value="Chromosome 3"/>
</dbReference>
<protein>
    <recommendedName>
        <fullName evidence="5">NmrA-like domain-containing protein</fullName>
    </recommendedName>
</protein>
<name>A0ABY9BP88_VITVI</name>
<dbReference type="InterPro" id="IPR001563">
    <property type="entry name" value="Peptidase_S10"/>
</dbReference>
<feature type="signal peptide" evidence="4">
    <location>
        <begin position="1"/>
        <end position="21"/>
    </location>
</feature>
<evidence type="ECO:0000313" key="7">
    <source>
        <dbReference type="Proteomes" id="UP001227230"/>
    </source>
</evidence>
<gene>
    <name evidence="6" type="ORF">VitviT2T_003719</name>
</gene>
<reference evidence="6 7" key="1">
    <citation type="journal article" date="2023" name="Hortic Res">
        <title>The complete reference genome for grapevine (Vitis vinifera L.) genetics and breeding.</title>
        <authorList>
            <person name="Shi X."/>
            <person name="Cao S."/>
            <person name="Wang X."/>
            <person name="Huang S."/>
            <person name="Wang Y."/>
            <person name="Liu Z."/>
            <person name="Liu W."/>
            <person name="Leng X."/>
            <person name="Peng Y."/>
            <person name="Wang N."/>
            <person name="Wang Y."/>
            <person name="Ma Z."/>
            <person name="Xu X."/>
            <person name="Zhang F."/>
            <person name="Xue H."/>
            <person name="Zhong H."/>
            <person name="Wang Y."/>
            <person name="Zhang K."/>
            <person name="Velt A."/>
            <person name="Avia K."/>
            <person name="Holtgrawe D."/>
            <person name="Grimplet J."/>
            <person name="Matus J.T."/>
            <person name="Ware D."/>
            <person name="Wu X."/>
            <person name="Wang H."/>
            <person name="Liu C."/>
            <person name="Fang Y."/>
            <person name="Rustenholz C."/>
            <person name="Cheng Z."/>
            <person name="Xiao H."/>
            <person name="Zhou Y."/>
        </authorList>
    </citation>
    <scope>NUCLEOTIDE SEQUENCE [LARGE SCALE GENOMIC DNA]</scope>
    <source>
        <strain evidence="7">cv. Pinot noir / PN40024</strain>
        <tissue evidence="6">Leaf</tissue>
    </source>
</reference>
<dbReference type="PANTHER" id="PTHR43349">
    <property type="entry name" value="PINORESINOL REDUCTASE-RELATED"/>
    <property type="match status" value="1"/>
</dbReference>
<dbReference type="SUPFAM" id="SSF53474">
    <property type="entry name" value="alpha/beta-Hydrolases"/>
    <property type="match status" value="1"/>
</dbReference>
<evidence type="ECO:0000259" key="5">
    <source>
        <dbReference type="Pfam" id="PF05368"/>
    </source>
</evidence>
<keyword evidence="3" id="KW-0560">Oxidoreductase</keyword>
<dbReference type="PRINTS" id="PR00724">
    <property type="entry name" value="CRBOXYPTASEC"/>
</dbReference>
<proteinExistence type="inferred from homology"/>
<dbReference type="SUPFAM" id="SSF51735">
    <property type="entry name" value="NAD(P)-binding Rossmann-fold domains"/>
    <property type="match status" value="1"/>
</dbReference>
<dbReference type="InterPro" id="IPR045312">
    <property type="entry name" value="PCBER-like"/>
</dbReference>
<sequence length="693" mass="77899">MNLQYFLLPPLLLFSATVVVSQNIVRTLPGFSGELPFKLETGYVSVGDIEFFYYFVESQCNPGADPLILYINGGPGCSGLNGFVYQVGPVAFNTTDYTCGLPTLLLYPHSWTKTANIIFLDAPVGTGFSYATTTQAYTTSDTLSAIQTIEFLKNWLNDHLDFNSNPFFLGTDSYSGILAPIIAQEIIDGNEVGEEPHINLKGYLIGCPHTDTTLEKNSRIAAKTSCNGRYVDVEPSNAKCVEAIESILLNILEPNCGFLTPKQNKEIRRSLQENSKSFLLPSHYTTGDAWCRNFEYLLSDIWTNYKSVQEALYVRPGTVKEFFRCNISLSYTVNVNNVIGYHKNLTNSGLQVLVFSGDHDMVIPHGGIEQWIKSLNISIDSDWRPWYVDGQVAGYTRKYTNNGYRLTYSTIKGAGHSPPEYKRRECYEMFYSILLQQGELDEHEKLVWVIQQVDVVILALAYPQVLDQLKIIDAINVAGTTKRFLPSDFGVEEDRVTVLPPFQEVLDKKRIIRRAIEAAGISYTFVSANCFGAYFVNYLLHPHDHSNDSITVYGSGEAKAVLNYEEDIALYTIKVANDPTACNRIVIFRPPKNIISQLELIALWEKKTGRSFKRVHVSEEEVVKLSETLPNPQNIPVAILHSIFVKGALMNFEIGEDDIEVSKLYPDINYHTIDQLLDIFLTNPPSPRNAAFE</sequence>
<dbReference type="PANTHER" id="PTHR43349:SF9">
    <property type="entry name" value="PHENYLCOUMARAN BENZYLIC ETHER REDUCTASE-LIKE PROTEIN"/>
    <property type="match status" value="1"/>
</dbReference>
<dbReference type="InterPro" id="IPR008030">
    <property type="entry name" value="NmrA-like"/>
</dbReference>
<dbReference type="InterPro" id="IPR050608">
    <property type="entry name" value="NmrA-type/Isoflavone_red_sf"/>
</dbReference>
<dbReference type="Gene3D" id="3.90.25.10">
    <property type="entry name" value="UDP-galactose 4-epimerase, domain 1"/>
    <property type="match status" value="1"/>
</dbReference>
<evidence type="ECO:0000256" key="2">
    <source>
        <dbReference type="ARBA" id="ARBA00022857"/>
    </source>
</evidence>
<accession>A0ABY9BP88</accession>
<feature type="chain" id="PRO_5046959584" description="NmrA-like domain-containing protein" evidence="4">
    <location>
        <begin position="22"/>
        <end position="693"/>
    </location>
</feature>
<dbReference type="CDD" id="cd05259">
    <property type="entry name" value="PCBER_SDR_a"/>
    <property type="match status" value="1"/>
</dbReference>
<dbReference type="Gene3D" id="3.40.50.1820">
    <property type="entry name" value="alpha/beta hydrolase"/>
    <property type="match status" value="1"/>
</dbReference>
<evidence type="ECO:0000256" key="3">
    <source>
        <dbReference type="ARBA" id="ARBA00023002"/>
    </source>
</evidence>
<keyword evidence="2" id="KW-0521">NADP</keyword>
<feature type="domain" description="NmrA-like" evidence="5">
    <location>
        <begin position="436"/>
        <end position="675"/>
    </location>
</feature>
<evidence type="ECO:0000256" key="1">
    <source>
        <dbReference type="ARBA" id="ARBA00009431"/>
    </source>
</evidence>
<evidence type="ECO:0000256" key="4">
    <source>
        <dbReference type="SAM" id="SignalP"/>
    </source>
</evidence>
<dbReference type="Pfam" id="PF00450">
    <property type="entry name" value="Peptidase_S10"/>
    <property type="match status" value="1"/>
</dbReference>
<organism evidence="6 7">
    <name type="scientific">Vitis vinifera</name>
    <name type="common">Grape</name>
    <dbReference type="NCBI Taxonomy" id="29760"/>
    <lineage>
        <taxon>Eukaryota</taxon>
        <taxon>Viridiplantae</taxon>
        <taxon>Streptophyta</taxon>
        <taxon>Embryophyta</taxon>
        <taxon>Tracheophyta</taxon>
        <taxon>Spermatophyta</taxon>
        <taxon>Magnoliopsida</taxon>
        <taxon>eudicotyledons</taxon>
        <taxon>Gunneridae</taxon>
        <taxon>Pentapetalae</taxon>
        <taxon>rosids</taxon>
        <taxon>Vitales</taxon>
        <taxon>Vitaceae</taxon>
        <taxon>Viteae</taxon>
        <taxon>Vitis</taxon>
    </lineage>
</organism>
<dbReference type="InterPro" id="IPR029058">
    <property type="entry name" value="AB_hydrolase_fold"/>
</dbReference>
<keyword evidence="7" id="KW-1185">Reference proteome</keyword>
<comment type="similarity">
    <text evidence="1">Belongs to the peptidase S10 family.</text>
</comment>
<dbReference type="EMBL" id="CP126650">
    <property type="protein sequence ID" value="WJZ84095.1"/>
    <property type="molecule type" value="Genomic_DNA"/>
</dbReference>
<evidence type="ECO:0000313" key="6">
    <source>
        <dbReference type="EMBL" id="WJZ84095.1"/>
    </source>
</evidence>
<dbReference type="Pfam" id="PF05368">
    <property type="entry name" value="NmrA"/>
    <property type="match status" value="1"/>
</dbReference>
<dbReference type="InterPro" id="IPR036291">
    <property type="entry name" value="NAD(P)-bd_dom_sf"/>
</dbReference>
<dbReference type="Gene3D" id="3.40.50.12670">
    <property type="match status" value="1"/>
</dbReference>